<dbReference type="Pfam" id="PF11536">
    <property type="entry name" value="DUF3226"/>
    <property type="match status" value="1"/>
</dbReference>
<evidence type="ECO:0008006" key="3">
    <source>
        <dbReference type="Google" id="ProtNLM"/>
    </source>
</evidence>
<protein>
    <recommendedName>
        <fullName evidence="3">DUF4276 family protein</fullName>
    </recommendedName>
</protein>
<dbReference type="RefSeq" id="WP_256608300.1">
    <property type="nucleotide sequence ID" value="NZ_JANIBL010000072.1"/>
</dbReference>
<comment type="caution">
    <text evidence="1">The sequence shown here is derived from an EMBL/GenBank/DDBJ whole genome shotgun (WGS) entry which is preliminary data.</text>
</comment>
<accession>A0ABT1TXG2</accession>
<proteinExistence type="predicted"/>
<keyword evidence="2" id="KW-1185">Reference proteome</keyword>
<name>A0ABT1TXG2_9GAMM</name>
<gene>
    <name evidence="1" type="ORF">NP589_18605</name>
</gene>
<dbReference type="EMBL" id="JANIBL010000072">
    <property type="protein sequence ID" value="MCQ8119444.1"/>
    <property type="molecule type" value="Genomic_DNA"/>
</dbReference>
<reference evidence="1 2" key="1">
    <citation type="submission" date="2022-07" db="EMBL/GenBank/DDBJ databases">
        <title>Methylomonas rivi sp. nov., Methylomonas rosea sp. nov., Methylomonas aureus sp. nov. and Methylomonas subterranea sp. nov., four novel methanotrophs isolated from a freshwater creek and the deep terrestrial subsurface.</title>
        <authorList>
            <person name="Abin C."/>
            <person name="Sankaranarayanan K."/>
            <person name="Garner C."/>
            <person name="Sindelar R."/>
            <person name="Kotary K."/>
            <person name="Garner R."/>
            <person name="Barclay S."/>
            <person name="Lawson P."/>
            <person name="Krumholz L."/>
        </authorList>
    </citation>
    <scope>NUCLEOTIDE SEQUENCE [LARGE SCALE GENOMIC DNA]</scope>
    <source>
        <strain evidence="1 2">WSC-7</strain>
    </source>
</reference>
<dbReference type="Proteomes" id="UP001524570">
    <property type="component" value="Unassembled WGS sequence"/>
</dbReference>
<evidence type="ECO:0000313" key="2">
    <source>
        <dbReference type="Proteomes" id="UP001524570"/>
    </source>
</evidence>
<dbReference type="InterPro" id="IPR024508">
    <property type="entry name" value="DUF3226"/>
</dbReference>
<organism evidence="1 2">
    <name type="scientific">Methylomonas rosea</name>
    <dbReference type="NCBI Taxonomy" id="2952227"/>
    <lineage>
        <taxon>Bacteria</taxon>
        <taxon>Pseudomonadati</taxon>
        <taxon>Pseudomonadota</taxon>
        <taxon>Gammaproteobacteria</taxon>
        <taxon>Methylococcales</taxon>
        <taxon>Methylococcaceae</taxon>
        <taxon>Methylomonas</taxon>
    </lineage>
</organism>
<evidence type="ECO:0000313" key="1">
    <source>
        <dbReference type="EMBL" id="MCQ8119444.1"/>
    </source>
</evidence>
<sequence>MSKKILLVEGNDDRTFFKAFCKKLGLTDVDVPEITIVTPKDRGSQRNGWTNLVDHLPTEIKRLRSGDIDKLAIVIDADFAPNNNGGVTSRRSLVAKKINGFLQEQNYGLYEISDQPNYQKGDIFKHANGLPDIGLWIMPDHQNEGMIENLVEQMISTDTEQQALLAHTDLSINNLPTKLFKDIHLSKARIYTWRAWQKEPGIRLPDALSENLLSIEAAANFSNWLVSVFK</sequence>